<evidence type="ECO:0000256" key="8">
    <source>
        <dbReference type="ARBA" id="ARBA00049560"/>
    </source>
</evidence>
<comment type="catalytic activity">
    <reaction evidence="8">
        <text>a 1-O-(1Z-alkenyl)-sn-glycero-3-phosphocholine + H2O = a 2,3-saturated aldehyde + sn-glycerol 3-phosphocholine</text>
        <dbReference type="Rhea" id="RHEA:22544"/>
        <dbReference type="ChEBI" id="CHEBI:15377"/>
        <dbReference type="ChEBI" id="CHEBI:16870"/>
        <dbReference type="ChEBI" id="CHEBI:73359"/>
        <dbReference type="ChEBI" id="CHEBI:77287"/>
        <dbReference type="EC" id="3.3.2.2"/>
    </reaction>
</comment>
<dbReference type="EMBL" id="JAHFZB010000053">
    <property type="protein sequence ID" value="KAK6466739.1"/>
    <property type="molecule type" value="Genomic_DNA"/>
</dbReference>
<feature type="transmembrane region" description="Helical" evidence="9">
    <location>
        <begin position="46"/>
        <end position="66"/>
    </location>
</feature>
<feature type="transmembrane region" description="Helical" evidence="9">
    <location>
        <begin position="166"/>
        <end position="186"/>
    </location>
</feature>
<organism evidence="10 11">
    <name type="scientific">Huso huso</name>
    <name type="common">Beluga</name>
    <name type="synonym">Acipenser huso</name>
    <dbReference type="NCBI Taxonomy" id="61971"/>
    <lineage>
        <taxon>Eukaryota</taxon>
        <taxon>Metazoa</taxon>
        <taxon>Chordata</taxon>
        <taxon>Craniata</taxon>
        <taxon>Vertebrata</taxon>
        <taxon>Euteleostomi</taxon>
        <taxon>Actinopterygii</taxon>
        <taxon>Chondrostei</taxon>
        <taxon>Acipenseriformes</taxon>
        <taxon>Acipenseridae</taxon>
        <taxon>Huso</taxon>
    </lineage>
</organism>
<evidence type="ECO:0000256" key="1">
    <source>
        <dbReference type="ARBA" id="ARBA00004141"/>
    </source>
</evidence>
<dbReference type="Pfam" id="PF07947">
    <property type="entry name" value="YhhN"/>
    <property type="match status" value="1"/>
</dbReference>
<comment type="caution">
    <text evidence="10">The sequence shown here is derived from an EMBL/GenBank/DDBJ whole genome shotgun (WGS) entry which is preliminary data.</text>
</comment>
<dbReference type="PANTHER" id="PTHR31885:SF11">
    <property type="entry name" value="TRANSMEMBRANE PROTEIN 86B"/>
    <property type="match status" value="1"/>
</dbReference>
<keyword evidence="5 9" id="KW-0472">Membrane</keyword>
<proteinExistence type="inferred from homology"/>
<evidence type="ECO:0000256" key="3">
    <source>
        <dbReference type="ARBA" id="ARBA00022692"/>
    </source>
</evidence>
<feature type="transmembrane region" description="Helical" evidence="9">
    <location>
        <begin position="21"/>
        <end position="40"/>
    </location>
</feature>
<evidence type="ECO:0000313" key="11">
    <source>
        <dbReference type="Proteomes" id="UP001369086"/>
    </source>
</evidence>
<gene>
    <name evidence="10" type="ORF">HHUSO_G35838</name>
</gene>
<protein>
    <recommendedName>
        <fullName evidence="6">lysoplasmalogenase</fullName>
        <ecNumber evidence="6">3.3.2.2</ecNumber>
    </recommendedName>
</protein>
<evidence type="ECO:0000313" key="10">
    <source>
        <dbReference type="EMBL" id="KAK6466739.1"/>
    </source>
</evidence>
<evidence type="ECO:0000256" key="6">
    <source>
        <dbReference type="ARBA" id="ARBA00035673"/>
    </source>
</evidence>
<name>A0ABR0Y2M5_HUSHU</name>
<feature type="transmembrane region" description="Helical" evidence="9">
    <location>
        <begin position="95"/>
        <end position="114"/>
    </location>
</feature>
<evidence type="ECO:0000256" key="5">
    <source>
        <dbReference type="ARBA" id="ARBA00023136"/>
    </source>
</evidence>
<comment type="catalytic activity">
    <reaction evidence="7">
        <text>a 1-O-(1Z-alkenyl)-sn-glycero-3-phosphoethanolamine + H2O = a 2,3-saturated aldehyde + sn-glycero-3-phosphoethanolamine</text>
        <dbReference type="Rhea" id="RHEA:16905"/>
        <dbReference type="ChEBI" id="CHEBI:15377"/>
        <dbReference type="ChEBI" id="CHEBI:73359"/>
        <dbReference type="ChEBI" id="CHEBI:77288"/>
        <dbReference type="ChEBI" id="CHEBI:143890"/>
        <dbReference type="EC" id="3.3.2.2"/>
    </reaction>
</comment>
<comment type="similarity">
    <text evidence="2">Belongs to the TMEM86 family.</text>
</comment>
<evidence type="ECO:0000256" key="9">
    <source>
        <dbReference type="SAM" id="Phobius"/>
    </source>
</evidence>
<keyword evidence="4 9" id="KW-1133">Transmembrane helix</keyword>
<feature type="transmembrane region" description="Helical" evidence="9">
    <location>
        <begin position="73"/>
        <end position="89"/>
    </location>
</feature>
<accession>A0ABR0Y2M5</accession>
<dbReference type="PANTHER" id="PTHR31885">
    <property type="entry name" value="GH04784P"/>
    <property type="match status" value="1"/>
</dbReference>
<dbReference type="Proteomes" id="UP001369086">
    <property type="component" value="Unassembled WGS sequence"/>
</dbReference>
<evidence type="ECO:0000256" key="7">
    <source>
        <dbReference type="ARBA" id="ARBA00049458"/>
    </source>
</evidence>
<keyword evidence="3 9" id="KW-0812">Transmembrane</keyword>
<feature type="transmembrane region" description="Helical" evidence="9">
    <location>
        <begin position="135"/>
        <end position="154"/>
    </location>
</feature>
<dbReference type="InterPro" id="IPR012506">
    <property type="entry name" value="TMEM86B-like"/>
</dbReference>
<reference evidence="10 11" key="1">
    <citation type="submission" date="2021-05" db="EMBL/GenBank/DDBJ databases">
        <authorList>
            <person name="Zahm M."/>
            <person name="Klopp C."/>
            <person name="Cabau C."/>
            <person name="Kuhl H."/>
            <person name="Suciu R."/>
            <person name="Ciorpac M."/>
            <person name="Holostenco D."/>
            <person name="Gessner J."/>
            <person name="Wuertz S."/>
            <person name="Hohne C."/>
            <person name="Stock M."/>
            <person name="Gislard M."/>
            <person name="Lluch J."/>
            <person name="Milhes M."/>
            <person name="Lampietro C."/>
            <person name="Lopez Roques C."/>
            <person name="Donnadieu C."/>
            <person name="Du K."/>
            <person name="Schartl M."/>
            <person name="Guiguen Y."/>
        </authorList>
    </citation>
    <scope>NUCLEOTIDE SEQUENCE [LARGE SCALE GENOMIC DNA]</scope>
    <source>
        <strain evidence="10">Hh-F2</strain>
        <tissue evidence="10">Blood</tissue>
    </source>
</reference>
<evidence type="ECO:0000256" key="2">
    <source>
        <dbReference type="ARBA" id="ARBA00007375"/>
    </source>
</evidence>
<sequence length="256" mass="27713">MDILETQASCRRKERRSLAELVTSLLPFFVSSSTYFYLWLPDSSPSPFSAAVKSAPVLSLAGLVWYHKGGRSLCGSIGAVLAGLLLSAAGDVCLIWKELFLPGMLFFALAHVCYSLSFSSRPPSSSPRSRLSPSLLLLLSLSLWVFASLSFLYFLPHLSARKDSSVITPAVCVYTFLITIMANLALVTSRPLTMAGALFFMTSDLTLACHTFVAPLPWGRAAVMTTYYLAQVLIAVGGVREGSDVVADGLGNRKRK</sequence>
<comment type="subcellular location">
    <subcellularLocation>
        <location evidence="1">Membrane</location>
        <topology evidence="1">Multi-pass membrane protein</topology>
    </subcellularLocation>
</comment>
<keyword evidence="11" id="KW-1185">Reference proteome</keyword>
<evidence type="ECO:0000256" key="4">
    <source>
        <dbReference type="ARBA" id="ARBA00022989"/>
    </source>
</evidence>
<dbReference type="EC" id="3.3.2.2" evidence="6"/>